<keyword evidence="2" id="KW-1185">Reference proteome</keyword>
<organism evidence="1 2">
    <name type="scientific">Phytohabitans kaempferiae</name>
    <dbReference type="NCBI Taxonomy" id="1620943"/>
    <lineage>
        <taxon>Bacteria</taxon>
        <taxon>Bacillati</taxon>
        <taxon>Actinomycetota</taxon>
        <taxon>Actinomycetes</taxon>
        <taxon>Micromonosporales</taxon>
        <taxon>Micromonosporaceae</taxon>
    </lineage>
</organism>
<gene>
    <name evidence="1" type="ORF">ACFFIA_40575</name>
</gene>
<dbReference type="Proteomes" id="UP001589867">
    <property type="component" value="Unassembled WGS sequence"/>
</dbReference>
<proteinExistence type="predicted"/>
<sequence>MTDDALLAQVRLMRERGSSPKQIAKALGLRPAAVAPLVRQVAALQQSHDDPADRVLLGCWISPGWSAGLGLDEAPAAWAALDPVKAGEPATGGLANVLIVRQERASRVTVCGFLVDVYCLGVKNAVGPVPMGSGAVEEFSREYFSAFDGLPVAVPLELAQAVVHGAVAYARGLGFEPHSDFDAVVPYLGRPAGPSPIRFGRDGKPFYVSGPYDKPRAVVETLEATVGAGNYHYMVHV</sequence>
<dbReference type="RefSeq" id="WP_377262107.1">
    <property type="nucleotide sequence ID" value="NZ_JBHLUH010000092.1"/>
</dbReference>
<evidence type="ECO:0000313" key="2">
    <source>
        <dbReference type="Proteomes" id="UP001589867"/>
    </source>
</evidence>
<name>A0ABV6MGR8_9ACTN</name>
<reference evidence="1 2" key="1">
    <citation type="submission" date="2024-09" db="EMBL/GenBank/DDBJ databases">
        <authorList>
            <person name="Sun Q."/>
            <person name="Mori K."/>
        </authorList>
    </citation>
    <scope>NUCLEOTIDE SEQUENCE [LARGE SCALE GENOMIC DNA]</scope>
    <source>
        <strain evidence="1 2">TBRC 3947</strain>
    </source>
</reference>
<evidence type="ECO:0000313" key="1">
    <source>
        <dbReference type="EMBL" id="MFC0533916.1"/>
    </source>
</evidence>
<protein>
    <submittedName>
        <fullName evidence="1">Uncharacterized protein</fullName>
    </submittedName>
</protein>
<dbReference type="EMBL" id="JBHLUH010000092">
    <property type="protein sequence ID" value="MFC0533916.1"/>
    <property type="molecule type" value="Genomic_DNA"/>
</dbReference>
<comment type="caution">
    <text evidence="1">The sequence shown here is derived from an EMBL/GenBank/DDBJ whole genome shotgun (WGS) entry which is preliminary data.</text>
</comment>
<accession>A0ABV6MGR8</accession>